<accession>A0A7G8LI69</accession>
<name>A0A7G8LI69_9CAUD</name>
<proteinExistence type="predicted"/>
<gene>
    <name evidence="1" type="primary">150</name>
    <name evidence="1" type="ORF">SEA_REINDEER_150</name>
</gene>
<sequence>MAEIKIVNWVESPVSDLGLGDWIVHNGRVVEVQDCQIAGREVELTYRDYSKSTYTENTVVIPRMQSRGGYTRIQTLSFKLS</sequence>
<dbReference type="KEGG" id="vg:63210894"/>
<reference evidence="1 2" key="1">
    <citation type="submission" date="2020-06" db="EMBL/GenBank/DDBJ databases">
        <authorList>
            <person name="Spencer C.E."/>
            <person name="Frederick G.D."/>
            <person name="Baliraine F.N."/>
            <person name="Favela G."/>
            <person name="Farmer V."/>
            <person name="Galindo A."/>
            <person name="Garlena R.A."/>
            <person name="Russell D.A."/>
            <person name="Pope W.H."/>
            <person name="Jacobs-Sera D."/>
            <person name="Hatfull G.F."/>
        </authorList>
    </citation>
    <scope>NUCLEOTIDE SEQUENCE [LARGE SCALE GENOMIC DNA]</scope>
</reference>
<dbReference type="Proteomes" id="UP000515841">
    <property type="component" value="Segment"/>
</dbReference>
<organism evidence="1 2">
    <name type="scientific">Mycobacterium phage Reindeer</name>
    <dbReference type="NCBI Taxonomy" id="2762283"/>
    <lineage>
        <taxon>Viruses</taxon>
        <taxon>Duplodnaviria</taxon>
        <taxon>Heunggongvirae</taxon>
        <taxon>Uroviricota</taxon>
        <taxon>Caudoviricetes</taxon>
        <taxon>Vilmaviridae</taxon>
        <taxon>Mclasvirinae</taxon>
        <taxon>Bongovirus</taxon>
        <taxon>Bongovirus reindeer</taxon>
    </lineage>
</organism>
<evidence type="ECO:0000313" key="2">
    <source>
        <dbReference type="Proteomes" id="UP000515841"/>
    </source>
</evidence>
<dbReference type="RefSeq" id="YP_010014192.1">
    <property type="nucleotide sequence ID" value="NC_053516.1"/>
</dbReference>
<evidence type="ECO:0000313" key="1">
    <source>
        <dbReference type="EMBL" id="QNJ56941.1"/>
    </source>
</evidence>
<dbReference type="EMBL" id="MT658803">
    <property type="protein sequence ID" value="QNJ56941.1"/>
    <property type="molecule type" value="Genomic_DNA"/>
</dbReference>
<dbReference type="GeneID" id="63210894"/>
<protein>
    <submittedName>
        <fullName evidence="1">Uncharacterized protein</fullName>
    </submittedName>
</protein>
<keyword evidence="2" id="KW-1185">Reference proteome</keyword>